<dbReference type="Gene3D" id="1.10.3210.10">
    <property type="entry name" value="Hypothetical protein af1432"/>
    <property type="match status" value="1"/>
</dbReference>
<gene>
    <name evidence="2" type="ORF">B5E75_11320</name>
</gene>
<dbReference type="InterPro" id="IPR006674">
    <property type="entry name" value="HD_domain"/>
</dbReference>
<evidence type="ECO:0000313" key="3">
    <source>
        <dbReference type="Proteomes" id="UP000195305"/>
    </source>
</evidence>
<protein>
    <recommendedName>
        <fullName evidence="1">HD domain-containing protein</fullName>
    </recommendedName>
</protein>
<evidence type="ECO:0000259" key="1">
    <source>
        <dbReference type="Pfam" id="PF01966"/>
    </source>
</evidence>
<evidence type="ECO:0000313" key="2">
    <source>
        <dbReference type="EMBL" id="OUQ33182.1"/>
    </source>
</evidence>
<name>A0A1Y4SW69_9FIRM</name>
<dbReference type="CDD" id="cd00077">
    <property type="entry name" value="HDc"/>
    <property type="match status" value="1"/>
</dbReference>
<dbReference type="AlphaFoldDB" id="A0A1Y4SW69"/>
<dbReference type="RefSeq" id="WP_087359315.1">
    <property type="nucleotide sequence ID" value="NZ_AP031415.1"/>
</dbReference>
<accession>A0A1Y4SW69</accession>
<feature type="domain" description="HD" evidence="1">
    <location>
        <begin position="31"/>
        <end position="126"/>
    </location>
</feature>
<dbReference type="OrthoDB" id="9797344at2"/>
<dbReference type="EMBL" id="NFLJ01000036">
    <property type="protein sequence ID" value="OUQ33182.1"/>
    <property type="molecule type" value="Genomic_DNA"/>
</dbReference>
<dbReference type="InterPro" id="IPR003607">
    <property type="entry name" value="HD/PDEase_dom"/>
</dbReference>
<organism evidence="2 3">
    <name type="scientific">Massilimicrobiota timonensis</name>
    <dbReference type="NCBI Taxonomy" id="1776392"/>
    <lineage>
        <taxon>Bacteria</taxon>
        <taxon>Bacillati</taxon>
        <taxon>Bacillota</taxon>
        <taxon>Erysipelotrichia</taxon>
        <taxon>Erysipelotrichales</taxon>
        <taxon>Erysipelotrichaceae</taxon>
        <taxon>Massilimicrobiota</taxon>
    </lineage>
</organism>
<proteinExistence type="predicted"/>
<sequence length="260" mass="31290">MIDFIQAQKAFQNYISSYDMTIPSIRLKVVHTYKVVECCEYLCQHLHLSKEDTDLAMLIALLHDIGRFEQWMQYQSFADHKTIDHALFSSQLLFGKGLIREFISDSQYDDIIKNAIEQHNRYRIEDGFDERTLLFIHLIRDGDKLDNFRVKEEERIEDLLYVSLEQVNQESISDKIYQQFLHEQLIYAPDRQTHIDMWLSYIAFIFDLYYPCSVQYIQEYHWVERSFDRLSPVNPHVYQQYMTLKQIALDYIQKRSNNVV</sequence>
<reference evidence="2 3" key="1">
    <citation type="journal article" date="2018" name="BMC Genomics">
        <title>Whole genome sequencing and function prediction of 133 gut anaerobes isolated from chicken caecum in pure cultures.</title>
        <authorList>
            <person name="Medvecky M."/>
            <person name="Cejkova D."/>
            <person name="Polansky O."/>
            <person name="Karasova D."/>
            <person name="Kubasova T."/>
            <person name="Cizek A."/>
            <person name="Rychlik I."/>
        </authorList>
    </citation>
    <scope>NUCLEOTIDE SEQUENCE [LARGE SCALE GENOMIC DNA]</scope>
    <source>
        <strain evidence="2 3">An13</strain>
    </source>
</reference>
<dbReference type="Proteomes" id="UP000195305">
    <property type="component" value="Unassembled WGS sequence"/>
</dbReference>
<comment type="caution">
    <text evidence="2">The sequence shown here is derived from an EMBL/GenBank/DDBJ whole genome shotgun (WGS) entry which is preliminary data.</text>
</comment>
<dbReference type="Pfam" id="PF01966">
    <property type="entry name" value="HD"/>
    <property type="match status" value="1"/>
</dbReference>
<keyword evidence="3" id="KW-1185">Reference proteome</keyword>
<dbReference type="SUPFAM" id="SSF109604">
    <property type="entry name" value="HD-domain/PDEase-like"/>
    <property type="match status" value="1"/>
</dbReference>